<dbReference type="Pfam" id="PF00333">
    <property type="entry name" value="Ribosomal_S5"/>
    <property type="match status" value="1"/>
</dbReference>
<dbReference type="PANTHER" id="PTHR48277">
    <property type="entry name" value="MITOCHONDRIAL RIBOSOMAL PROTEIN S5"/>
    <property type="match status" value="1"/>
</dbReference>
<dbReference type="InterPro" id="IPR005324">
    <property type="entry name" value="Ribosomal_uS5_C"/>
</dbReference>
<dbReference type="GO" id="GO:0019843">
    <property type="term" value="F:rRNA binding"/>
    <property type="evidence" value="ECO:0007669"/>
    <property type="project" value="UniProtKB-KW"/>
</dbReference>
<dbReference type="InterPro" id="IPR000851">
    <property type="entry name" value="Ribosomal_uS5"/>
</dbReference>
<dbReference type="EMBL" id="UINC01026359">
    <property type="protein sequence ID" value="SVB03665.1"/>
    <property type="molecule type" value="Genomic_DNA"/>
</dbReference>
<dbReference type="Gene3D" id="3.30.230.10">
    <property type="match status" value="1"/>
</dbReference>
<dbReference type="FunFam" id="3.30.230.10:FF:000002">
    <property type="entry name" value="30S ribosomal protein S5"/>
    <property type="match status" value="1"/>
</dbReference>
<keyword evidence="3" id="KW-0694">RNA-binding</keyword>
<evidence type="ECO:0000256" key="6">
    <source>
        <dbReference type="SAM" id="MobiDB-lite"/>
    </source>
</evidence>
<comment type="similarity">
    <text evidence="1">Belongs to the universal ribosomal protein uS5 family.</text>
</comment>
<dbReference type="PANTHER" id="PTHR48277:SF1">
    <property type="entry name" value="MITOCHONDRIAL RIBOSOMAL PROTEIN S5"/>
    <property type="match status" value="1"/>
</dbReference>
<keyword evidence="2" id="KW-0699">rRNA-binding</keyword>
<feature type="region of interest" description="Disordered" evidence="6">
    <location>
        <begin position="194"/>
        <end position="240"/>
    </location>
</feature>
<dbReference type="SUPFAM" id="SSF54768">
    <property type="entry name" value="dsRNA-binding domain-like"/>
    <property type="match status" value="1"/>
</dbReference>
<dbReference type="HAMAP" id="MF_01307_B">
    <property type="entry name" value="Ribosomal_uS5_B"/>
    <property type="match status" value="1"/>
</dbReference>
<dbReference type="InterPro" id="IPR020568">
    <property type="entry name" value="Ribosomal_Su5_D2-typ_SF"/>
</dbReference>
<evidence type="ECO:0000259" key="7">
    <source>
        <dbReference type="PROSITE" id="PS50881"/>
    </source>
</evidence>
<dbReference type="InterPro" id="IPR013810">
    <property type="entry name" value="Ribosomal_uS5_N"/>
</dbReference>
<dbReference type="FunFam" id="3.30.160.20:FF:000066">
    <property type="entry name" value="30S ribosomal protein S5"/>
    <property type="match status" value="1"/>
</dbReference>
<feature type="compositionally biased region" description="Polar residues" evidence="6">
    <location>
        <begin position="199"/>
        <end position="209"/>
    </location>
</feature>
<evidence type="ECO:0000256" key="1">
    <source>
        <dbReference type="ARBA" id="ARBA00008945"/>
    </source>
</evidence>
<dbReference type="GO" id="GO:0015935">
    <property type="term" value="C:small ribosomal subunit"/>
    <property type="evidence" value="ECO:0007669"/>
    <property type="project" value="InterPro"/>
</dbReference>
<dbReference type="GO" id="GO:0006412">
    <property type="term" value="P:translation"/>
    <property type="evidence" value="ECO:0007669"/>
    <property type="project" value="InterPro"/>
</dbReference>
<sequence length="240" mass="25128">MSVNPSTVPGPKGSGPRGRGFPKEEESEFFEKVVFINRCAKVVKGGRRFSFAALVVVGDQNGRVGFGYGKAKMVPEAIRKGTDQARKTMKPVSLSGDTIPHRVLGKADGGKVLLLPARPGTGVIAGGGVRAVLEAAGVKNILSKSLGSSNHLAVVTATMDGLEQLRTAERISAIRGEEVKGHPMTVTAEISIPAETAASDDSQPETVEQSIDKEPVVQESISGADEPTVPETAITEENSQ</sequence>
<accession>A0A382AQ53</accession>
<evidence type="ECO:0000256" key="4">
    <source>
        <dbReference type="ARBA" id="ARBA00022980"/>
    </source>
</evidence>
<dbReference type="SUPFAM" id="SSF54211">
    <property type="entry name" value="Ribosomal protein S5 domain 2-like"/>
    <property type="match status" value="1"/>
</dbReference>
<keyword evidence="5" id="KW-0687">Ribonucleoprotein</keyword>
<gene>
    <name evidence="8" type="ORF">METZ01_LOCUS156519</name>
</gene>
<evidence type="ECO:0000256" key="2">
    <source>
        <dbReference type="ARBA" id="ARBA00022730"/>
    </source>
</evidence>
<reference evidence="8" key="1">
    <citation type="submission" date="2018-05" db="EMBL/GenBank/DDBJ databases">
        <authorList>
            <person name="Lanie J.A."/>
            <person name="Ng W.-L."/>
            <person name="Kazmierczak K.M."/>
            <person name="Andrzejewski T.M."/>
            <person name="Davidsen T.M."/>
            <person name="Wayne K.J."/>
            <person name="Tettelin H."/>
            <person name="Glass J.I."/>
            <person name="Rusch D."/>
            <person name="Podicherti R."/>
            <person name="Tsui H.-C.T."/>
            <person name="Winkler M.E."/>
        </authorList>
    </citation>
    <scope>NUCLEOTIDE SEQUENCE</scope>
</reference>
<dbReference type="AlphaFoldDB" id="A0A382AQ53"/>
<dbReference type="InterPro" id="IPR005712">
    <property type="entry name" value="Ribosomal_uS5_bac-type"/>
</dbReference>
<dbReference type="PROSITE" id="PS50881">
    <property type="entry name" value="S5_DSRBD"/>
    <property type="match status" value="1"/>
</dbReference>
<evidence type="ECO:0000256" key="3">
    <source>
        <dbReference type="ARBA" id="ARBA00022884"/>
    </source>
</evidence>
<feature type="region of interest" description="Disordered" evidence="6">
    <location>
        <begin position="1"/>
        <end position="23"/>
    </location>
</feature>
<protein>
    <recommendedName>
        <fullName evidence="7">S5 DRBM domain-containing protein</fullName>
    </recommendedName>
</protein>
<proteinExistence type="inferred from homology"/>
<dbReference type="GO" id="GO:0003735">
    <property type="term" value="F:structural constituent of ribosome"/>
    <property type="evidence" value="ECO:0007669"/>
    <property type="project" value="InterPro"/>
</dbReference>
<dbReference type="GO" id="GO:0005737">
    <property type="term" value="C:cytoplasm"/>
    <property type="evidence" value="ECO:0007669"/>
    <property type="project" value="UniProtKB-ARBA"/>
</dbReference>
<feature type="domain" description="S5 DRBM" evidence="7">
    <location>
        <begin position="29"/>
        <end position="92"/>
    </location>
</feature>
<dbReference type="NCBIfam" id="TIGR01021">
    <property type="entry name" value="rpsE_bact"/>
    <property type="match status" value="1"/>
</dbReference>
<organism evidence="8">
    <name type="scientific">marine metagenome</name>
    <dbReference type="NCBI Taxonomy" id="408172"/>
    <lineage>
        <taxon>unclassified sequences</taxon>
        <taxon>metagenomes</taxon>
        <taxon>ecological metagenomes</taxon>
    </lineage>
</organism>
<evidence type="ECO:0000256" key="5">
    <source>
        <dbReference type="ARBA" id="ARBA00023274"/>
    </source>
</evidence>
<dbReference type="InterPro" id="IPR014721">
    <property type="entry name" value="Ribsml_uS5_D2-typ_fold_subgr"/>
</dbReference>
<dbReference type="Pfam" id="PF03719">
    <property type="entry name" value="Ribosomal_S5_C"/>
    <property type="match status" value="1"/>
</dbReference>
<name>A0A382AQ53_9ZZZZ</name>
<dbReference type="Gene3D" id="3.30.160.20">
    <property type="match status" value="1"/>
</dbReference>
<keyword evidence="4" id="KW-0689">Ribosomal protein</keyword>
<evidence type="ECO:0000313" key="8">
    <source>
        <dbReference type="EMBL" id="SVB03665.1"/>
    </source>
</evidence>